<dbReference type="InterPro" id="IPR056710">
    <property type="entry name" value="DUF7808"/>
</dbReference>
<evidence type="ECO:0000256" key="1">
    <source>
        <dbReference type="SAM" id="Phobius"/>
    </source>
</evidence>
<dbReference type="Proteomes" id="UP000218231">
    <property type="component" value="Unassembled WGS sequence"/>
</dbReference>
<reference evidence="4 5" key="1">
    <citation type="journal article" date="2017" name="Curr. Biol.">
        <title>Genome architecture and evolution of a unichromosomal asexual nematode.</title>
        <authorList>
            <person name="Fradin H."/>
            <person name="Zegar C."/>
            <person name="Gutwein M."/>
            <person name="Lucas J."/>
            <person name="Kovtun M."/>
            <person name="Corcoran D."/>
            <person name="Baugh L.R."/>
            <person name="Kiontke K."/>
            <person name="Gunsalus K."/>
            <person name="Fitch D.H."/>
            <person name="Piano F."/>
        </authorList>
    </citation>
    <scope>NUCLEOTIDE SEQUENCE [LARGE SCALE GENOMIC DNA]</scope>
    <source>
        <strain evidence="4">PF1309</strain>
    </source>
</reference>
<evidence type="ECO:0000256" key="2">
    <source>
        <dbReference type="SAM" id="SignalP"/>
    </source>
</evidence>
<dbReference type="Pfam" id="PF10853">
    <property type="entry name" value="DUF2650"/>
    <property type="match status" value="1"/>
</dbReference>
<feature type="chain" id="PRO_5012132507" description="DUF7808 domain-containing protein" evidence="2">
    <location>
        <begin position="19"/>
        <end position="220"/>
    </location>
</feature>
<feature type="domain" description="DUF7808" evidence="3">
    <location>
        <begin position="127"/>
        <end position="212"/>
    </location>
</feature>
<feature type="transmembrane region" description="Helical" evidence="1">
    <location>
        <begin position="89"/>
        <end position="111"/>
    </location>
</feature>
<keyword evidence="5" id="KW-1185">Reference proteome</keyword>
<dbReference type="STRING" id="2018661.A0A2A2JC55"/>
<dbReference type="OrthoDB" id="5834955at2759"/>
<dbReference type="AlphaFoldDB" id="A0A2A2JC55"/>
<evidence type="ECO:0000259" key="3">
    <source>
        <dbReference type="Pfam" id="PF25096"/>
    </source>
</evidence>
<dbReference type="InterPro" id="IPR022559">
    <property type="entry name" value="SUP-1-like"/>
</dbReference>
<feature type="signal peptide" evidence="2">
    <location>
        <begin position="1"/>
        <end position="18"/>
    </location>
</feature>
<organism evidence="4 5">
    <name type="scientific">Diploscapter pachys</name>
    <dbReference type="NCBI Taxonomy" id="2018661"/>
    <lineage>
        <taxon>Eukaryota</taxon>
        <taxon>Metazoa</taxon>
        <taxon>Ecdysozoa</taxon>
        <taxon>Nematoda</taxon>
        <taxon>Chromadorea</taxon>
        <taxon>Rhabditida</taxon>
        <taxon>Rhabditina</taxon>
        <taxon>Rhabditomorpha</taxon>
        <taxon>Rhabditoidea</taxon>
        <taxon>Rhabditidae</taxon>
        <taxon>Diploscapter</taxon>
    </lineage>
</organism>
<keyword evidence="1" id="KW-1133">Transmembrane helix</keyword>
<proteinExistence type="predicted"/>
<sequence>MIRFLLFITLYSIFNVVAHSMIYWPQLPPNTVNSPSERLYSSWKEKPMGQMCRNFTLNIRNQCPNASPFHEYVCCGSTGAQCCFAIQQWVIIMAAMFGISTTVALVFFFLLKFRIIFADSAYHTKPEDYKGEEREYCDIVCPNSHTVFISFIDQGHRACFNFLTYQLEKRDNETYLWRSGKCLNSTVNYRIGCKFDDPFETQFKTDNDVISHLRARARRV</sequence>
<evidence type="ECO:0000313" key="4">
    <source>
        <dbReference type="EMBL" id="PAV59350.1"/>
    </source>
</evidence>
<keyword evidence="1" id="KW-0472">Membrane</keyword>
<keyword evidence="1" id="KW-0812">Transmembrane</keyword>
<dbReference type="EMBL" id="LIAE01010529">
    <property type="protein sequence ID" value="PAV59350.1"/>
    <property type="molecule type" value="Genomic_DNA"/>
</dbReference>
<dbReference type="PANTHER" id="PTHR34493:SF4">
    <property type="entry name" value="PROTEIN CBG13422"/>
    <property type="match status" value="1"/>
</dbReference>
<dbReference type="PANTHER" id="PTHR34493">
    <property type="entry name" value="PROTEIN CBG13422-RELATED"/>
    <property type="match status" value="1"/>
</dbReference>
<dbReference type="Pfam" id="PF25096">
    <property type="entry name" value="DUF7808"/>
    <property type="match status" value="1"/>
</dbReference>
<gene>
    <name evidence="4" type="ORF">WR25_21393</name>
</gene>
<name>A0A2A2JC55_9BILA</name>
<protein>
    <recommendedName>
        <fullName evidence="3">DUF7808 domain-containing protein</fullName>
    </recommendedName>
</protein>
<keyword evidence="2" id="KW-0732">Signal</keyword>
<accession>A0A2A2JC55</accession>
<evidence type="ECO:0000313" key="5">
    <source>
        <dbReference type="Proteomes" id="UP000218231"/>
    </source>
</evidence>
<comment type="caution">
    <text evidence="4">The sequence shown here is derived from an EMBL/GenBank/DDBJ whole genome shotgun (WGS) entry which is preliminary data.</text>
</comment>